<dbReference type="Proteomes" id="UP001596116">
    <property type="component" value="Unassembled WGS sequence"/>
</dbReference>
<dbReference type="RefSeq" id="WP_379880738.1">
    <property type="nucleotide sequence ID" value="NZ_JBHPON010000001.1"/>
</dbReference>
<keyword evidence="2" id="KW-1185">Reference proteome</keyword>
<protein>
    <submittedName>
        <fullName evidence="1">GYF domain-containing protein</fullName>
    </submittedName>
</protein>
<dbReference type="EMBL" id="JBHPON010000001">
    <property type="protein sequence ID" value="MFC6033974.1"/>
    <property type="molecule type" value="Genomic_DNA"/>
</dbReference>
<organism evidence="1 2">
    <name type="scientific">Hyphococcus aureus</name>
    <dbReference type="NCBI Taxonomy" id="2666033"/>
    <lineage>
        <taxon>Bacteria</taxon>
        <taxon>Pseudomonadati</taxon>
        <taxon>Pseudomonadota</taxon>
        <taxon>Alphaproteobacteria</taxon>
        <taxon>Parvularculales</taxon>
        <taxon>Parvularculaceae</taxon>
        <taxon>Hyphococcus</taxon>
    </lineage>
</organism>
<reference evidence="1 2" key="1">
    <citation type="submission" date="2024-09" db="EMBL/GenBank/DDBJ databases">
        <authorList>
            <person name="Zhang Z.-H."/>
        </authorList>
    </citation>
    <scope>NUCLEOTIDE SEQUENCE [LARGE SCALE GENOMIC DNA]</scope>
    <source>
        <strain evidence="1 2">HHTR114</strain>
    </source>
</reference>
<comment type="caution">
    <text evidence="1">The sequence shown here is derived from an EMBL/GenBank/DDBJ whole genome shotgun (WGS) entry which is preliminary data.</text>
</comment>
<name>A0ABW1KQN7_9PROT</name>
<gene>
    <name evidence="1" type="ORF">ACFMB1_00385</name>
</gene>
<evidence type="ECO:0000313" key="1">
    <source>
        <dbReference type="EMBL" id="MFC6033974.1"/>
    </source>
</evidence>
<proteinExistence type="predicted"/>
<accession>A0ABW1KQN7</accession>
<evidence type="ECO:0000313" key="2">
    <source>
        <dbReference type="Proteomes" id="UP001596116"/>
    </source>
</evidence>
<sequence length="213" mass="23441">MLTAENWCIKVQEKVYGPYTTQQMRKFAHEGRLASWSLVSPAGGQTWREAKREAVFASFFGKETPIIAAKASMKTFGKRNDCDNIISEDAPHVKNNDAVPANTVKEKRAKRADAAMENSDANFVVIFDVVSAAASRVEAAMMSLGPAFRIADNVWHVTCELTAVGVRNAIAPYLRGSESIFVVDASRGRSSWSNYAPEPNSKLAAAHFRTMQH</sequence>